<feature type="transmembrane region" description="Helical" evidence="9">
    <location>
        <begin position="18"/>
        <end position="37"/>
    </location>
</feature>
<evidence type="ECO:0008006" key="11">
    <source>
        <dbReference type="Google" id="ProtNLM"/>
    </source>
</evidence>
<protein>
    <recommendedName>
        <fullName evidence="11">Sec translocon accessory complex subunit YajC</fullName>
    </recommendedName>
</protein>
<dbReference type="PANTHER" id="PTHR33909:SF1">
    <property type="entry name" value="SEC TRANSLOCON ACCESSORY COMPLEX SUBUNIT YAJC"/>
    <property type="match status" value="1"/>
</dbReference>
<evidence type="ECO:0000256" key="9">
    <source>
        <dbReference type="SAM" id="Phobius"/>
    </source>
</evidence>
<dbReference type="PRINTS" id="PR01853">
    <property type="entry name" value="YAJCTRNLCASE"/>
</dbReference>
<dbReference type="GO" id="GO:0005886">
    <property type="term" value="C:plasma membrane"/>
    <property type="evidence" value="ECO:0007669"/>
    <property type="project" value="UniProtKB-SubCell"/>
</dbReference>
<dbReference type="EMBL" id="UINC01174179">
    <property type="protein sequence ID" value="SVD80175.1"/>
    <property type="molecule type" value="Genomic_DNA"/>
</dbReference>
<proteinExistence type="predicted"/>
<evidence type="ECO:0000256" key="4">
    <source>
        <dbReference type="ARBA" id="ARBA00022692"/>
    </source>
</evidence>
<evidence type="ECO:0000256" key="5">
    <source>
        <dbReference type="ARBA" id="ARBA00022927"/>
    </source>
</evidence>
<gene>
    <name evidence="10" type="ORF">METZ01_LOCUS433029</name>
</gene>
<keyword evidence="3" id="KW-1003">Cell membrane</keyword>
<reference evidence="10" key="1">
    <citation type="submission" date="2018-05" db="EMBL/GenBank/DDBJ databases">
        <authorList>
            <person name="Lanie J.A."/>
            <person name="Ng W.-L."/>
            <person name="Kazmierczak K.M."/>
            <person name="Andrzejewski T.M."/>
            <person name="Davidsen T.M."/>
            <person name="Wayne K.J."/>
            <person name="Tettelin H."/>
            <person name="Glass J.I."/>
            <person name="Rusch D."/>
            <person name="Podicherti R."/>
            <person name="Tsui H.-C.T."/>
            <person name="Winkler M.E."/>
        </authorList>
    </citation>
    <scope>NUCLEOTIDE SEQUENCE</scope>
</reference>
<evidence type="ECO:0000313" key="10">
    <source>
        <dbReference type="EMBL" id="SVD80175.1"/>
    </source>
</evidence>
<dbReference type="NCBIfam" id="TIGR00739">
    <property type="entry name" value="yajC"/>
    <property type="match status" value="1"/>
</dbReference>
<evidence type="ECO:0000256" key="1">
    <source>
        <dbReference type="ARBA" id="ARBA00004162"/>
    </source>
</evidence>
<keyword evidence="8 9" id="KW-0472">Membrane</keyword>
<keyword evidence="4 9" id="KW-0812">Transmembrane</keyword>
<name>A0A382YBG5_9ZZZZ</name>
<keyword evidence="5" id="KW-0653">Protein transport</keyword>
<accession>A0A382YBG5</accession>
<dbReference type="SMART" id="SM01323">
    <property type="entry name" value="YajC"/>
    <property type="match status" value="1"/>
</dbReference>
<keyword evidence="7" id="KW-0811">Translocation</keyword>
<evidence type="ECO:0000256" key="7">
    <source>
        <dbReference type="ARBA" id="ARBA00023010"/>
    </source>
</evidence>
<dbReference type="Pfam" id="PF02699">
    <property type="entry name" value="YajC"/>
    <property type="match status" value="1"/>
</dbReference>
<evidence type="ECO:0000256" key="6">
    <source>
        <dbReference type="ARBA" id="ARBA00022989"/>
    </source>
</evidence>
<feature type="non-terminal residue" evidence="10">
    <location>
        <position position="107"/>
    </location>
</feature>
<organism evidence="10">
    <name type="scientific">marine metagenome</name>
    <dbReference type="NCBI Taxonomy" id="408172"/>
    <lineage>
        <taxon>unclassified sequences</taxon>
        <taxon>metagenomes</taxon>
        <taxon>ecological metagenomes</taxon>
    </lineage>
</organism>
<comment type="subcellular location">
    <subcellularLocation>
        <location evidence="1">Cell membrane</location>
        <topology evidence="1">Single-pass membrane protein</topology>
    </subcellularLocation>
</comment>
<keyword evidence="2" id="KW-0813">Transport</keyword>
<dbReference type="InterPro" id="IPR003849">
    <property type="entry name" value="Preprotein_translocase_YajC"/>
</dbReference>
<sequence length="107" mass="11898">MIDFFINNAWAAPAQQPGFASFLPLIILVIIFYFILIRPQIKQAKQHKQLVASLTKGDEIATNGGLLGKIKEVGDNFIIVEISKETEVKIQKQSVSIVYPKGTLKTL</sequence>
<dbReference type="GO" id="GO:0015031">
    <property type="term" value="P:protein transport"/>
    <property type="evidence" value="ECO:0007669"/>
    <property type="project" value="UniProtKB-KW"/>
</dbReference>
<evidence type="ECO:0000256" key="2">
    <source>
        <dbReference type="ARBA" id="ARBA00022448"/>
    </source>
</evidence>
<evidence type="ECO:0000256" key="3">
    <source>
        <dbReference type="ARBA" id="ARBA00022475"/>
    </source>
</evidence>
<dbReference type="AlphaFoldDB" id="A0A382YBG5"/>
<evidence type="ECO:0000256" key="8">
    <source>
        <dbReference type="ARBA" id="ARBA00023136"/>
    </source>
</evidence>
<keyword evidence="6 9" id="KW-1133">Transmembrane helix</keyword>
<dbReference type="PANTHER" id="PTHR33909">
    <property type="entry name" value="SEC TRANSLOCON ACCESSORY COMPLEX SUBUNIT YAJC"/>
    <property type="match status" value="1"/>
</dbReference>